<keyword evidence="2" id="KW-1185">Reference proteome</keyword>
<proteinExistence type="predicted"/>
<sequence>MTEHKIKEAWLAGKIYTAIKMAKDDLVMDKPKDALNKLNEALKIFDAEIASEYNKPNNEVNENAVQALF</sequence>
<dbReference type="RefSeq" id="WP_148339219.1">
    <property type="nucleotide sequence ID" value="NZ_LR699119.1"/>
</dbReference>
<dbReference type="KEGG" id="asip:AQUSIP_12550"/>
<organism evidence="1 2">
    <name type="scientific">Aquicella siphonis</name>
    <dbReference type="NCBI Taxonomy" id="254247"/>
    <lineage>
        <taxon>Bacteria</taxon>
        <taxon>Pseudomonadati</taxon>
        <taxon>Pseudomonadota</taxon>
        <taxon>Gammaproteobacteria</taxon>
        <taxon>Legionellales</taxon>
        <taxon>Coxiellaceae</taxon>
        <taxon>Aquicella</taxon>
    </lineage>
</organism>
<dbReference type="AlphaFoldDB" id="A0A5E4PGF9"/>
<dbReference type="Proteomes" id="UP000324194">
    <property type="component" value="Chromosome 1"/>
</dbReference>
<gene>
    <name evidence="1" type="ORF">AQUSIP_12550</name>
</gene>
<name>A0A5E4PGF9_9COXI</name>
<evidence type="ECO:0000313" key="1">
    <source>
        <dbReference type="EMBL" id="VVC75954.1"/>
    </source>
</evidence>
<dbReference type="EMBL" id="LR699119">
    <property type="protein sequence ID" value="VVC75954.1"/>
    <property type="molecule type" value="Genomic_DNA"/>
</dbReference>
<reference evidence="1 2" key="1">
    <citation type="submission" date="2019-08" db="EMBL/GenBank/DDBJ databases">
        <authorList>
            <person name="Guy L."/>
        </authorList>
    </citation>
    <scope>NUCLEOTIDE SEQUENCE [LARGE SCALE GENOMIC DNA]</scope>
    <source>
        <strain evidence="1 2">SGT-108</strain>
    </source>
</reference>
<accession>A0A5E4PGF9</accession>
<evidence type="ECO:0000313" key="2">
    <source>
        <dbReference type="Proteomes" id="UP000324194"/>
    </source>
</evidence>
<protein>
    <submittedName>
        <fullName evidence="1">Uncharacterized protein</fullName>
    </submittedName>
</protein>